<evidence type="ECO:0000313" key="3">
    <source>
        <dbReference type="EMBL" id="GAL82869.1"/>
    </source>
</evidence>
<dbReference type="SUPFAM" id="SSF55120">
    <property type="entry name" value="Pseudouridine synthase"/>
    <property type="match status" value="1"/>
</dbReference>
<dbReference type="Gene3D" id="3.30.2350.10">
    <property type="entry name" value="Pseudouridine synthase"/>
    <property type="match status" value="1"/>
</dbReference>
<dbReference type="Proteomes" id="UP000030185">
    <property type="component" value="Unassembled WGS sequence"/>
</dbReference>
<dbReference type="InterPro" id="IPR006145">
    <property type="entry name" value="PsdUridine_synth_RsuA/RluA"/>
</dbReference>
<dbReference type="InterPro" id="IPR050188">
    <property type="entry name" value="RluA_PseudoU_synthase"/>
</dbReference>
<keyword evidence="4" id="KW-1185">Reference proteome</keyword>
<dbReference type="GO" id="GO:0003723">
    <property type="term" value="F:RNA binding"/>
    <property type="evidence" value="ECO:0007669"/>
    <property type="project" value="InterPro"/>
</dbReference>
<evidence type="ECO:0000259" key="2">
    <source>
        <dbReference type="Pfam" id="PF00849"/>
    </source>
</evidence>
<dbReference type="OrthoDB" id="9807829at2"/>
<comment type="caution">
    <text evidence="3">The sequence shown here is derived from an EMBL/GenBank/DDBJ whole genome shotgun (WGS) entry which is preliminary data.</text>
</comment>
<accession>A0A098L950</accession>
<sequence>MKRASFKDLIIFEDEEYLLINKPPYISTLEDRDATKTNILEMAREIYPDIKVCHRLDKETSGVLALAKTPEAYRHLSIQFEDRNVTKQYHAVVDGVHEFEGVDVYLPIYASSDGIVKIDKQKGKIAETIFNTIEVFKKHTLVACYPITGRMHQIRIHLTCLKAPITCDGQYGGKPLYLSSLKKNFNLKQDTEEMPLIQRVALHARSLEFKNSEEKTIFAEAPYPKDFEVLVKQLKKYS</sequence>
<dbReference type="eggNOG" id="COG0564">
    <property type="taxonomic scope" value="Bacteria"/>
</dbReference>
<dbReference type="GO" id="GO:0000455">
    <property type="term" value="P:enzyme-directed rRNA pseudouridine synthesis"/>
    <property type="evidence" value="ECO:0007669"/>
    <property type="project" value="TreeGrafter"/>
</dbReference>
<dbReference type="Pfam" id="PF00849">
    <property type="entry name" value="PseudoU_synth_2"/>
    <property type="match status" value="1"/>
</dbReference>
<comment type="similarity">
    <text evidence="1">Belongs to the pseudouridine synthase RluA family.</text>
</comment>
<dbReference type="AlphaFoldDB" id="A0A098L950"/>
<dbReference type="GO" id="GO:0009982">
    <property type="term" value="F:pseudouridine synthase activity"/>
    <property type="evidence" value="ECO:0007669"/>
    <property type="project" value="InterPro"/>
</dbReference>
<evidence type="ECO:0000256" key="1">
    <source>
        <dbReference type="ARBA" id="ARBA00010876"/>
    </source>
</evidence>
<protein>
    <submittedName>
        <fullName evidence="3">Pseudouridylate synthase</fullName>
    </submittedName>
</protein>
<organism evidence="3 4">
    <name type="scientific">Sporocytophaga myxococcoides</name>
    <dbReference type="NCBI Taxonomy" id="153721"/>
    <lineage>
        <taxon>Bacteria</taxon>
        <taxon>Pseudomonadati</taxon>
        <taxon>Bacteroidota</taxon>
        <taxon>Cytophagia</taxon>
        <taxon>Cytophagales</taxon>
        <taxon>Cytophagaceae</taxon>
        <taxon>Sporocytophaga</taxon>
    </lineage>
</organism>
<dbReference type="EMBL" id="BBLT01000001">
    <property type="protein sequence ID" value="GAL82869.1"/>
    <property type="molecule type" value="Genomic_DNA"/>
</dbReference>
<dbReference type="InterPro" id="IPR020103">
    <property type="entry name" value="PsdUridine_synth_cat_dom_sf"/>
</dbReference>
<feature type="domain" description="Pseudouridine synthase RsuA/RluA-like" evidence="2">
    <location>
        <begin position="17"/>
        <end position="158"/>
    </location>
</feature>
<dbReference type="PANTHER" id="PTHR21600">
    <property type="entry name" value="MITOCHONDRIAL RNA PSEUDOURIDINE SYNTHASE"/>
    <property type="match status" value="1"/>
</dbReference>
<gene>
    <name evidence="3" type="ORF">MYP_95</name>
</gene>
<dbReference type="PANTHER" id="PTHR21600:SF44">
    <property type="entry name" value="RIBOSOMAL LARGE SUBUNIT PSEUDOURIDINE SYNTHASE D"/>
    <property type="match status" value="1"/>
</dbReference>
<dbReference type="CDD" id="cd02869">
    <property type="entry name" value="PseudoU_synth_RluA_like"/>
    <property type="match status" value="1"/>
</dbReference>
<dbReference type="GO" id="GO:0140098">
    <property type="term" value="F:catalytic activity, acting on RNA"/>
    <property type="evidence" value="ECO:0007669"/>
    <property type="project" value="UniProtKB-ARBA"/>
</dbReference>
<reference evidence="3 4" key="1">
    <citation type="submission" date="2014-09" db="EMBL/GenBank/DDBJ databases">
        <title>Sporocytophaga myxococcoides PG-01 genome sequencing.</title>
        <authorList>
            <person name="Liu L."/>
            <person name="Gao P.J."/>
            <person name="Chen G.J."/>
            <person name="Wang L.S."/>
        </authorList>
    </citation>
    <scope>NUCLEOTIDE SEQUENCE [LARGE SCALE GENOMIC DNA]</scope>
    <source>
        <strain evidence="3 4">PG-01</strain>
    </source>
</reference>
<name>A0A098L950_9BACT</name>
<dbReference type="RefSeq" id="WP_045457008.1">
    <property type="nucleotide sequence ID" value="NZ_BBLT01000001.1"/>
</dbReference>
<dbReference type="STRING" id="153721.MYP_95"/>
<proteinExistence type="inferred from homology"/>
<evidence type="ECO:0000313" key="4">
    <source>
        <dbReference type="Proteomes" id="UP000030185"/>
    </source>
</evidence>